<dbReference type="RefSeq" id="WP_167226857.1">
    <property type="nucleotide sequence ID" value="NZ_JAAQPH010000013.1"/>
</dbReference>
<dbReference type="InterPro" id="IPR041657">
    <property type="entry name" value="HTH_17"/>
</dbReference>
<evidence type="ECO:0000313" key="2">
    <source>
        <dbReference type="EMBL" id="NIA70357.1"/>
    </source>
</evidence>
<reference evidence="2" key="1">
    <citation type="submission" date="2020-03" db="EMBL/GenBank/DDBJ databases">
        <title>Genome of Pelagibius litoralis DSM 21314T.</title>
        <authorList>
            <person name="Wang G."/>
        </authorList>
    </citation>
    <scope>NUCLEOTIDE SEQUENCE</scope>
    <source>
        <strain evidence="2">DSM 21314</strain>
    </source>
</reference>
<accession>A0A967EZM0</accession>
<dbReference type="Proteomes" id="UP000761264">
    <property type="component" value="Unassembled WGS sequence"/>
</dbReference>
<name>A0A967EZM0_9PROT</name>
<evidence type="ECO:0000313" key="3">
    <source>
        <dbReference type="Proteomes" id="UP000761264"/>
    </source>
</evidence>
<protein>
    <submittedName>
        <fullName evidence="2">Helix-turn-helix domain-containing protein</fullName>
    </submittedName>
</protein>
<dbReference type="SUPFAM" id="SSF46955">
    <property type="entry name" value="Putative DNA-binding domain"/>
    <property type="match status" value="1"/>
</dbReference>
<dbReference type="InterPro" id="IPR009061">
    <property type="entry name" value="DNA-bd_dom_put_sf"/>
</dbReference>
<keyword evidence="3" id="KW-1185">Reference proteome</keyword>
<sequence length="129" mass="14716">MKNLTLAGYAPLATICAHWRVTSGTARSLLAPRSVRIIRRSGRAFVSWLDIWRLEGLLAPPLEAFDALRKPLLRREEVAARYGIGQRTALRWMSNGELPTIRLSPRILRLRESDLDRLDDLQLDRDDVA</sequence>
<evidence type="ECO:0000259" key="1">
    <source>
        <dbReference type="Pfam" id="PF12728"/>
    </source>
</evidence>
<organism evidence="2 3">
    <name type="scientific">Pelagibius litoralis</name>
    <dbReference type="NCBI Taxonomy" id="374515"/>
    <lineage>
        <taxon>Bacteria</taxon>
        <taxon>Pseudomonadati</taxon>
        <taxon>Pseudomonadota</taxon>
        <taxon>Alphaproteobacteria</taxon>
        <taxon>Rhodospirillales</taxon>
        <taxon>Rhodovibrionaceae</taxon>
        <taxon>Pelagibius</taxon>
    </lineage>
</organism>
<dbReference type="EMBL" id="JAAQPH010000013">
    <property type="protein sequence ID" value="NIA70357.1"/>
    <property type="molecule type" value="Genomic_DNA"/>
</dbReference>
<gene>
    <name evidence="2" type="ORF">HBA54_17260</name>
</gene>
<comment type="caution">
    <text evidence="2">The sequence shown here is derived from an EMBL/GenBank/DDBJ whole genome shotgun (WGS) entry which is preliminary data.</text>
</comment>
<proteinExistence type="predicted"/>
<feature type="domain" description="Helix-turn-helix" evidence="1">
    <location>
        <begin position="73"/>
        <end position="117"/>
    </location>
</feature>
<dbReference type="Pfam" id="PF12728">
    <property type="entry name" value="HTH_17"/>
    <property type="match status" value="1"/>
</dbReference>
<dbReference type="AlphaFoldDB" id="A0A967EZM0"/>